<proteinExistence type="predicted"/>
<keyword evidence="2" id="KW-1185">Reference proteome</keyword>
<protein>
    <submittedName>
        <fullName evidence="1">Uncharacterized protein</fullName>
    </submittedName>
</protein>
<gene>
    <name evidence="1" type="ordered locus">RAM_10840</name>
</gene>
<evidence type="ECO:0000313" key="2">
    <source>
        <dbReference type="Proteomes" id="UP000006138"/>
    </source>
</evidence>
<dbReference type="Proteomes" id="UP000006138">
    <property type="component" value="Chromosome"/>
</dbReference>
<sequence length="137" mass="14400">MTDAVSSEVAQLLTSLGSVHRAVPTVIRELATNTMPPEQQRMFAGLLMELADLMVDHAGGREDVTAPSALADRVGTTGRQLVTVSARLRTGTSTPEQLNEVARLLVALAEVLELYAGKMPTASAATDPPDVPEPLGP</sequence>
<dbReference type="KEGG" id="amn:RAM_10840"/>
<evidence type="ECO:0000313" key="1">
    <source>
        <dbReference type="EMBL" id="AEK40658.1"/>
    </source>
</evidence>
<accession>A0A9R0NU44</accession>
<dbReference type="AlphaFoldDB" id="A0A9R0NU44"/>
<dbReference type="GeneID" id="92869917"/>
<name>A0A9R0NU44_AMYMS</name>
<dbReference type="RefSeq" id="WP_014466769.1">
    <property type="nucleotide sequence ID" value="NC_017186.1"/>
</dbReference>
<organism evidence="1 2">
    <name type="scientific">Amycolatopsis mediterranei (strain S699)</name>
    <name type="common">Nocardia mediterranei</name>
    <dbReference type="NCBI Taxonomy" id="713604"/>
    <lineage>
        <taxon>Bacteria</taxon>
        <taxon>Bacillati</taxon>
        <taxon>Actinomycetota</taxon>
        <taxon>Actinomycetes</taxon>
        <taxon>Pseudonocardiales</taxon>
        <taxon>Pseudonocardiaceae</taxon>
        <taxon>Amycolatopsis</taxon>
    </lineage>
</organism>
<dbReference type="EMBL" id="CP002896">
    <property type="protein sequence ID" value="AEK40658.1"/>
    <property type="molecule type" value="Genomic_DNA"/>
</dbReference>
<reference evidence="1 2" key="1">
    <citation type="journal article" date="2011" name="J. Bacteriol.">
        <title>Whole genome sequence of the rifamycin B-producing strain Amycolatopsis mediterranei S699.</title>
        <authorList>
            <person name="Verma M."/>
            <person name="Kaur J."/>
            <person name="Kumar M."/>
            <person name="Kumari K."/>
            <person name="Saxena A."/>
            <person name="Anand S."/>
            <person name="Nigam A."/>
            <person name="Ravi V."/>
            <person name="Raghuvanshi S."/>
            <person name="Khurana P."/>
            <person name="Tyagi A.K."/>
            <person name="Khurana J.P."/>
            <person name="Lal R."/>
        </authorList>
    </citation>
    <scope>NUCLEOTIDE SEQUENCE [LARGE SCALE GENOMIC DNA]</scope>
    <source>
        <strain evidence="1 2">S699</strain>
    </source>
</reference>